<evidence type="ECO:0000256" key="4">
    <source>
        <dbReference type="ARBA" id="ARBA00019465"/>
    </source>
</evidence>
<dbReference type="STRING" id="1381081.BIY22_17720"/>
<evidence type="ECO:0000256" key="7">
    <source>
        <dbReference type="ARBA" id="ARBA00023002"/>
    </source>
</evidence>
<keyword evidence="5 10" id="KW-0566">Pantothenate biosynthesis</keyword>
<proteinExistence type="inferred from homology"/>
<evidence type="ECO:0000313" key="14">
    <source>
        <dbReference type="Proteomes" id="UP000186313"/>
    </source>
</evidence>
<dbReference type="PANTHER" id="PTHR43765:SF2">
    <property type="entry name" value="2-DEHYDROPANTOATE 2-REDUCTASE"/>
    <property type="match status" value="1"/>
</dbReference>
<dbReference type="EC" id="1.1.1.169" evidence="3 10"/>
<comment type="pathway">
    <text evidence="1 10">Cofactor biosynthesis; (R)-pantothenate biosynthesis; (R)-pantoate from 3-methyl-2-oxobutanoate: step 2/2.</text>
</comment>
<reference evidence="13 14" key="1">
    <citation type="submission" date="2016-09" db="EMBL/GenBank/DDBJ databases">
        <title>Genomic Taxonomy of the Vibrionaceae.</title>
        <authorList>
            <person name="Gonzalez-Castillo A."/>
            <person name="Gomez-Gil B."/>
            <person name="Enciso-Ibarra K."/>
        </authorList>
    </citation>
    <scope>NUCLEOTIDE SEQUENCE [LARGE SCALE GENOMIC DNA]</scope>
    <source>
        <strain evidence="13 14">CAIM 703</strain>
    </source>
</reference>
<evidence type="ECO:0000313" key="13">
    <source>
        <dbReference type="EMBL" id="OLQ91511.1"/>
    </source>
</evidence>
<dbReference type="GO" id="GO:0005737">
    <property type="term" value="C:cytoplasm"/>
    <property type="evidence" value="ECO:0007669"/>
    <property type="project" value="TreeGrafter"/>
</dbReference>
<evidence type="ECO:0000259" key="12">
    <source>
        <dbReference type="Pfam" id="PF08546"/>
    </source>
</evidence>
<dbReference type="Proteomes" id="UP000186313">
    <property type="component" value="Unassembled WGS sequence"/>
</dbReference>
<dbReference type="PANTHER" id="PTHR43765">
    <property type="entry name" value="2-DEHYDROPANTOATE 2-REDUCTASE-RELATED"/>
    <property type="match status" value="1"/>
</dbReference>
<comment type="catalytic activity">
    <reaction evidence="9 10">
        <text>(R)-pantoate + NADP(+) = 2-dehydropantoate + NADPH + H(+)</text>
        <dbReference type="Rhea" id="RHEA:16233"/>
        <dbReference type="ChEBI" id="CHEBI:11561"/>
        <dbReference type="ChEBI" id="CHEBI:15378"/>
        <dbReference type="ChEBI" id="CHEBI:15980"/>
        <dbReference type="ChEBI" id="CHEBI:57783"/>
        <dbReference type="ChEBI" id="CHEBI:58349"/>
        <dbReference type="EC" id="1.1.1.169"/>
    </reaction>
</comment>
<feature type="domain" description="Ketopantoate reductase N-terminal" evidence="11">
    <location>
        <begin position="4"/>
        <end position="142"/>
    </location>
</feature>
<gene>
    <name evidence="13" type="ORF">BIY22_17720</name>
</gene>
<accession>A0A1Q9HLP6</accession>
<name>A0A1Q9HLP6_9VIBR</name>
<dbReference type="EMBL" id="MJMJ01000008">
    <property type="protein sequence ID" value="OLQ91511.1"/>
    <property type="molecule type" value="Genomic_DNA"/>
</dbReference>
<evidence type="ECO:0000256" key="8">
    <source>
        <dbReference type="ARBA" id="ARBA00032024"/>
    </source>
</evidence>
<dbReference type="Pfam" id="PF02558">
    <property type="entry name" value="ApbA"/>
    <property type="match status" value="1"/>
</dbReference>
<dbReference type="InterPro" id="IPR003710">
    <property type="entry name" value="ApbA"/>
</dbReference>
<dbReference type="InterPro" id="IPR008927">
    <property type="entry name" value="6-PGluconate_DH-like_C_sf"/>
</dbReference>
<comment type="similarity">
    <text evidence="2 10">Belongs to the ketopantoate reductase family.</text>
</comment>
<evidence type="ECO:0000256" key="1">
    <source>
        <dbReference type="ARBA" id="ARBA00004994"/>
    </source>
</evidence>
<organism evidence="13 14">
    <name type="scientific">Vibrio panuliri</name>
    <dbReference type="NCBI Taxonomy" id="1381081"/>
    <lineage>
        <taxon>Bacteria</taxon>
        <taxon>Pseudomonadati</taxon>
        <taxon>Pseudomonadota</taxon>
        <taxon>Gammaproteobacteria</taxon>
        <taxon>Vibrionales</taxon>
        <taxon>Vibrionaceae</taxon>
        <taxon>Vibrio</taxon>
    </lineage>
</organism>
<dbReference type="NCBIfam" id="TIGR00745">
    <property type="entry name" value="apbA_panE"/>
    <property type="match status" value="1"/>
</dbReference>
<dbReference type="Pfam" id="PF08546">
    <property type="entry name" value="ApbA_C"/>
    <property type="match status" value="1"/>
</dbReference>
<evidence type="ECO:0000256" key="9">
    <source>
        <dbReference type="ARBA" id="ARBA00048793"/>
    </source>
</evidence>
<sequence length="293" mass="32258">MNFTVVGPGAIGSLWASYLKDAGHHISLWSRQTANQIVIKRDHCLANTFTNNDPSSVMNADVILVTLKAPIVEQVLTQMKSYINSDAIIVLMHNGMGTAEAIKTHLPDNPLLLATTTHGAYRPSSDLVSHTGRGKTLLGAANQKGQQCEFLVEVLNHALADVAWHHNIDQALWNKLAINCAINPLTAIHQIRNGELAQPQYHAQLTAIVSEVCAVINAQGFKAEENNLRQIIDEVILATSQNFSSMEQDIAHQRPSEIDFITGYVVKCAHQHNIAVPTNQALYNAVKQIEQRW</sequence>
<evidence type="ECO:0000256" key="5">
    <source>
        <dbReference type="ARBA" id="ARBA00022655"/>
    </source>
</evidence>
<dbReference type="GO" id="GO:0050661">
    <property type="term" value="F:NADP binding"/>
    <property type="evidence" value="ECO:0007669"/>
    <property type="project" value="TreeGrafter"/>
</dbReference>
<dbReference type="SUPFAM" id="SSF48179">
    <property type="entry name" value="6-phosphogluconate dehydrogenase C-terminal domain-like"/>
    <property type="match status" value="1"/>
</dbReference>
<dbReference type="SUPFAM" id="SSF51735">
    <property type="entry name" value="NAD(P)-binding Rossmann-fold domains"/>
    <property type="match status" value="1"/>
</dbReference>
<feature type="domain" description="Ketopantoate reductase C-terminal" evidence="12">
    <location>
        <begin position="167"/>
        <end position="290"/>
    </location>
</feature>
<dbReference type="FunFam" id="1.10.1040.10:FF:000017">
    <property type="entry name" value="2-dehydropantoate 2-reductase"/>
    <property type="match status" value="1"/>
</dbReference>
<dbReference type="NCBIfam" id="NF005087">
    <property type="entry name" value="PRK06522.1-1"/>
    <property type="match status" value="1"/>
</dbReference>
<keyword evidence="6 10" id="KW-0521">NADP</keyword>
<dbReference type="OrthoDB" id="6530772at2"/>
<dbReference type="InterPro" id="IPR013332">
    <property type="entry name" value="KPR_N"/>
</dbReference>
<dbReference type="GO" id="GO:0008677">
    <property type="term" value="F:2-dehydropantoate 2-reductase activity"/>
    <property type="evidence" value="ECO:0007669"/>
    <property type="project" value="UniProtKB-EC"/>
</dbReference>
<evidence type="ECO:0000256" key="2">
    <source>
        <dbReference type="ARBA" id="ARBA00007870"/>
    </source>
</evidence>
<dbReference type="AlphaFoldDB" id="A0A1Q9HLP6"/>
<dbReference type="InterPro" id="IPR013752">
    <property type="entry name" value="KPA_reductase"/>
</dbReference>
<dbReference type="InterPro" id="IPR050838">
    <property type="entry name" value="Ketopantoate_reductase"/>
</dbReference>
<dbReference type="Gene3D" id="3.40.50.720">
    <property type="entry name" value="NAD(P)-binding Rossmann-like Domain"/>
    <property type="match status" value="1"/>
</dbReference>
<evidence type="ECO:0000256" key="10">
    <source>
        <dbReference type="RuleBase" id="RU362068"/>
    </source>
</evidence>
<keyword evidence="7 10" id="KW-0560">Oxidoreductase</keyword>
<dbReference type="InterPro" id="IPR013328">
    <property type="entry name" value="6PGD_dom2"/>
</dbReference>
<dbReference type="RefSeq" id="WP_075706805.1">
    <property type="nucleotide sequence ID" value="NZ_MJMJ01000008.1"/>
</dbReference>
<evidence type="ECO:0000256" key="6">
    <source>
        <dbReference type="ARBA" id="ARBA00022857"/>
    </source>
</evidence>
<dbReference type="UniPathway" id="UPA00028">
    <property type="reaction ID" value="UER00004"/>
</dbReference>
<evidence type="ECO:0000259" key="11">
    <source>
        <dbReference type="Pfam" id="PF02558"/>
    </source>
</evidence>
<comment type="function">
    <text evidence="10">Catalyzes the NADPH-dependent reduction of ketopantoate into pantoic acid.</text>
</comment>
<evidence type="ECO:0000256" key="3">
    <source>
        <dbReference type="ARBA" id="ARBA00013014"/>
    </source>
</evidence>
<dbReference type="GO" id="GO:0015940">
    <property type="term" value="P:pantothenate biosynthetic process"/>
    <property type="evidence" value="ECO:0007669"/>
    <property type="project" value="UniProtKB-UniPathway"/>
</dbReference>
<dbReference type="InterPro" id="IPR036291">
    <property type="entry name" value="NAD(P)-bd_dom_sf"/>
</dbReference>
<dbReference type="Gene3D" id="1.10.1040.10">
    <property type="entry name" value="N-(1-d-carboxylethyl)-l-norvaline Dehydrogenase, domain 2"/>
    <property type="match status" value="1"/>
</dbReference>
<protein>
    <recommendedName>
        <fullName evidence="4 10">2-dehydropantoate 2-reductase</fullName>
        <ecNumber evidence="3 10">1.1.1.169</ecNumber>
    </recommendedName>
    <alternativeName>
        <fullName evidence="8 10">Ketopantoate reductase</fullName>
    </alternativeName>
</protein>
<comment type="caution">
    <text evidence="13">The sequence shown here is derived from an EMBL/GenBank/DDBJ whole genome shotgun (WGS) entry which is preliminary data.</text>
</comment>